<protein>
    <submittedName>
        <fullName evidence="1">Uncharacterized protein</fullName>
    </submittedName>
</protein>
<gene>
    <name evidence="1" type="ORF">JG687_00018304</name>
</gene>
<accession>A0A8T1TKX8</accession>
<organism evidence="1 2">
    <name type="scientific">Phytophthora cactorum</name>
    <dbReference type="NCBI Taxonomy" id="29920"/>
    <lineage>
        <taxon>Eukaryota</taxon>
        <taxon>Sar</taxon>
        <taxon>Stramenopiles</taxon>
        <taxon>Oomycota</taxon>
        <taxon>Peronosporomycetes</taxon>
        <taxon>Peronosporales</taxon>
        <taxon>Peronosporaceae</taxon>
        <taxon>Phytophthora</taxon>
    </lineage>
</organism>
<evidence type="ECO:0000313" key="2">
    <source>
        <dbReference type="Proteomes" id="UP000688947"/>
    </source>
</evidence>
<comment type="caution">
    <text evidence="1">The sequence shown here is derived from an EMBL/GenBank/DDBJ whole genome shotgun (WGS) entry which is preliminary data.</text>
</comment>
<feature type="non-terminal residue" evidence="1">
    <location>
        <position position="1"/>
    </location>
</feature>
<dbReference type="OrthoDB" id="102147at2759"/>
<evidence type="ECO:0000313" key="1">
    <source>
        <dbReference type="EMBL" id="KAG6943680.1"/>
    </source>
</evidence>
<dbReference type="AlphaFoldDB" id="A0A8T1TKX8"/>
<proteinExistence type="predicted"/>
<dbReference type="Proteomes" id="UP000688947">
    <property type="component" value="Unassembled WGS sequence"/>
</dbReference>
<reference evidence="1" key="1">
    <citation type="submission" date="2021-01" db="EMBL/GenBank/DDBJ databases">
        <title>Phytophthora aleatoria, a newly-described species from Pinus radiata is distinct from Phytophthora cactorum isolates based on comparative genomics.</title>
        <authorList>
            <person name="Mcdougal R."/>
            <person name="Panda P."/>
            <person name="Williams N."/>
            <person name="Studholme D.J."/>
        </authorList>
    </citation>
    <scope>NUCLEOTIDE SEQUENCE</scope>
    <source>
        <strain evidence="1">NZFS 3830</strain>
    </source>
</reference>
<sequence>MPKSNLTDNERKAVIDELLKLSYNGKLPLAAGVVGREWTSRIKQNSGRKRKSHDEVRAKLVSFPVEDRAVERRVAAASGL</sequence>
<name>A0A8T1TKX8_9STRA</name>
<dbReference type="EMBL" id="JAENGZ010002454">
    <property type="protein sequence ID" value="KAG6943680.1"/>
    <property type="molecule type" value="Genomic_DNA"/>
</dbReference>